<evidence type="ECO:0000313" key="3">
    <source>
        <dbReference type="Proteomes" id="UP000661112"/>
    </source>
</evidence>
<comment type="caution">
    <text evidence="2">The sequence shown here is derived from an EMBL/GenBank/DDBJ whole genome shotgun (WGS) entry which is preliminary data.</text>
</comment>
<accession>A0ABR8D9L1</accession>
<gene>
    <name evidence="2" type="ORF">H6G83_22450</name>
</gene>
<dbReference type="EMBL" id="JACJSG010000034">
    <property type="protein sequence ID" value="MBD2503329.1"/>
    <property type="molecule type" value="Genomic_DNA"/>
</dbReference>
<proteinExistence type="predicted"/>
<evidence type="ECO:0000256" key="1">
    <source>
        <dbReference type="SAM" id="MobiDB-lite"/>
    </source>
</evidence>
<sequence>MDFRYKWKNGKPPSRDAAIREKHLLDEGQFHSEQDHKLAEEAARKHLGIPLLTPDEETSTLPHAAPPDRKI</sequence>
<reference evidence="2 3" key="1">
    <citation type="journal article" date="2020" name="ISME J.">
        <title>Comparative genomics reveals insights into cyanobacterial evolution and habitat adaptation.</title>
        <authorList>
            <person name="Chen M.Y."/>
            <person name="Teng W.K."/>
            <person name="Zhao L."/>
            <person name="Hu C.X."/>
            <person name="Zhou Y.K."/>
            <person name="Han B.P."/>
            <person name="Song L.R."/>
            <person name="Shu W.S."/>
        </authorList>
    </citation>
    <scope>NUCLEOTIDE SEQUENCE [LARGE SCALE GENOMIC DNA]</scope>
    <source>
        <strain evidence="2 3">FACHB-119</strain>
    </source>
</reference>
<name>A0ABR8D9L1_9NOST</name>
<feature type="compositionally biased region" description="Basic and acidic residues" evidence="1">
    <location>
        <begin position="30"/>
        <end position="44"/>
    </location>
</feature>
<feature type="region of interest" description="Disordered" evidence="1">
    <location>
        <begin position="30"/>
        <end position="71"/>
    </location>
</feature>
<evidence type="ECO:0000313" key="2">
    <source>
        <dbReference type="EMBL" id="MBD2503329.1"/>
    </source>
</evidence>
<dbReference type="Proteomes" id="UP000661112">
    <property type="component" value="Unassembled WGS sequence"/>
</dbReference>
<keyword evidence="3" id="KW-1185">Reference proteome</keyword>
<protein>
    <submittedName>
        <fullName evidence="2">Bromodomain-containing protein</fullName>
    </submittedName>
</protein>
<dbReference type="RefSeq" id="WP_190476192.1">
    <property type="nucleotide sequence ID" value="NZ_JACJSG010000034.1"/>
</dbReference>
<organism evidence="2 3">
    <name type="scientific">Anabaena azotica FACHB-119</name>
    <dbReference type="NCBI Taxonomy" id="947527"/>
    <lineage>
        <taxon>Bacteria</taxon>
        <taxon>Bacillati</taxon>
        <taxon>Cyanobacteriota</taxon>
        <taxon>Cyanophyceae</taxon>
        <taxon>Nostocales</taxon>
        <taxon>Nostocaceae</taxon>
        <taxon>Anabaena</taxon>
        <taxon>Anabaena azotica</taxon>
    </lineage>
</organism>